<name>L1J7I1_GUITC</name>
<dbReference type="Proteomes" id="UP000011087">
    <property type="component" value="Unassembled WGS sequence"/>
</dbReference>
<feature type="domain" description="Rad21/Rec8-like protein C-terminal eukaryotic" evidence="2">
    <location>
        <begin position="115"/>
        <end position="155"/>
    </location>
</feature>
<evidence type="ECO:0000256" key="1">
    <source>
        <dbReference type="SAM" id="MobiDB-lite"/>
    </source>
</evidence>
<sequence>MVDQSQFPMESEAFPEEMLEQAEAPEAPLDDSMAEPMVSQPDLSQDREALLATSNIFDEYEPDVEVEEGEAGQERVQEHQERTKKVILMLQKNFKRRESVQPLHFTQMIRTPESAAPSKHTAAVAFFELLNLHAKGFVSLDQKNAFGDIAIQAEDKLMKYKVRL</sequence>
<dbReference type="SUPFAM" id="SSF46785">
    <property type="entry name" value="Winged helix' DNA-binding domain"/>
    <property type="match status" value="1"/>
</dbReference>
<dbReference type="InterPro" id="IPR036390">
    <property type="entry name" value="WH_DNA-bd_sf"/>
</dbReference>
<evidence type="ECO:0000313" key="3">
    <source>
        <dbReference type="EMBL" id="EKX44064.1"/>
    </source>
</evidence>
<dbReference type="KEGG" id="gtt:GUITHDRAFT_153040"/>
<dbReference type="GO" id="GO:1990414">
    <property type="term" value="P:replication-born double-strand break repair via sister chromatid exchange"/>
    <property type="evidence" value="ECO:0007669"/>
    <property type="project" value="TreeGrafter"/>
</dbReference>
<dbReference type="GO" id="GO:0007062">
    <property type="term" value="P:sister chromatid cohesion"/>
    <property type="evidence" value="ECO:0007669"/>
    <property type="project" value="InterPro"/>
</dbReference>
<dbReference type="GO" id="GO:0003682">
    <property type="term" value="F:chromatin binding"/>
    <property type="evidence" value="ECO:0007669"/>
    <property type="project" value="TreeGrafter"/>
</dbReference>
<dbReference type="PANTHER" id="PTHR12585">
    <property type="entry name" value="SCC1 / RAD21 FAMILY MEMBER"/>
    <property type="match status" value="1"/>
</dbReference>
<dbReference type="HOGENOM" id="CLU_1622141_0_0_1"/>
<dbReference type="GO" id="GO:0008278">
    <property type="term" value="C:cohesin complex"/>
    <property type="evidence" value="ECO:0007669"/>
    <property type="project" value="InterPro"/>
</dbReference>
<dbReference type="EMBL" id="JH993006">
    <property type="protein sequence ID" value="EKX44064.1"/>
    <property type="molecule type" value="Genomic_DNA"/>
</dbReference>
<feature type="region of interest" description="Disordered" evidence="1">
    <location>
        <begin position="1"/>
        <end position="45"/>
    </location>
</feature>
<dbReference type="AlphaFoldDB" id="L1J7I1"/>
<reference evidence="4" key="3">
    <citation type="submission" date="2015-06" db="UniProtKB">
        <authorList>
            <consortium name="EnsemblProtists"/>
        </authorList>
    </citation>
    <scope>IDENTIFICATION</scope>
</reference>
<dbReference type="EnsemblProtists" id="EKX44064">
    <property type="protein sequence ID" value="EKX44064"/>
    <property type="gene ID" value="GUITHDRAFT_153040"/>
</dbReference>
<dbReference type="Pfam" id="PF04824">
    <property type="entry name" value="Rad21_Rec8"/>
    <property type="match status" value="1"/>
</dbReference>
<organism evidence="3">
    <name type="scientific">Guillardia theta (strain CCMP2712)</name>
    <name type="common">Cryptophyte</name>
    <dbReference type="NCBI Taxonomy" id="905079"/>
    <lineage>
        <taxon>Eukaryota</taxon>
        <taxon>Cryptophyceae</taxon>
        <taxon>Pyrenomonadales</taxon>
        <taxon>Geminigeraceae</taxon>
        <taxon>Guillardia</taxon>
    </lineage>
</organism>
<dbReference type="GeneID" id="17300752"/>
<dbReference type="InterPro" id="IPR023093">
    <property type="entry name" value="ScpA-like_C"/>
</dbReference>
<dbReference type="OrthoDB" id="10071381at2759"/>
<reference evidence="5" key="2">
    <citation type="submission" date="2012-11" db="EMBL/GenBank/DDBJ databases">
        <authorList>
            <person name="Kuo A."/>
            <person name="Curtis B.A."/>
            <person name="Tanifuji G."/>
            <person name="Burki F."/>
            <person name="Gruber A."/>
            <person name="Irimia M."/>
            <person name="Maruyama S."/>
            <person name="Arias M.C."/>
            <person name="Ball S.G."/>
            <person name="Gile G.H."/>
            <person name="Hirakawa Y."/>
            <person name="Hopkins J.F."/>
            <person name="Rensing S.A."/>
            <person name="Schmutz J."/>
            <person name="Symeonidi A."/>
            <person name="Elias M."/>
            <person name="Eveleigh R.J."/>
            <person name="Herman E.K."/>
            <person name="Klute M.J."/>
            <person name="Nakayama T."/>
            <person name="Obornik M."/>
            <person name="Reyes-Prieto A."/>
            <person name="Armbrust E.V."/>
            <person name="Aves S.J."/>
            <person name="Beiko R.G."/>
            <person name="Coutinho P."/>
            <person name="Dacks J.B."/>
            <person name="Durnford D.G."/>
            <person name="Fast N.M."/>
            <person name="Green B.R."/>
            <person name="Grisdale C."/>
            <person name="Hempe F."/>
            <person name="Henrissat B."/>
            <person name="Hoppner M.P."/>
            <person name="Ishida K.-I."/>
            <person name="Kim E."/>
            <person name="Koreny L."/>
            <person name="Kroth P.G."/>
            <person name="Liu Y."/>
            <person name="Malik S.-B."/>
            <person name="Maier U.G."/>
            <person name="McRose D."/>
            <person name="Mock T."/>
            <person name="Neilson J.A."/>
            <person name="Onodera N.T."/>
            <person name="Poole A.M."/>
            <person name="Pritham E.J."/>
            <person name="Richards T.A."/>
            <person name="Rocap G."/>
            <person name="Roy S.W."/>
            <person name="Sarai C."/>
            <person name="Schaack S."/>
            <person name="Shirato S."/>
            <person name="Slamovits C.H."/>
            <person name="Spencer D.F."/>
            <person name="Suzuki S."/>
            <person name="Worden A.Z."/>
            <person name="Zauner S."/>
            <person name="Barry K."/>
            <person name="Bell C."/>
            <person name="Bharti A.K."/>
            <person name="Crow J.A."/>
            <person name="Grimwood J."/>
            <person name="Kramer R."/>
            <person name="Lindquist E."/>
            <person name="Lucas S."/>
            <person name="Salamov A."/>
            <person name="McFadden G.I."/>
            <person name="Lane C.E."/>
            <person name="Keeling P.J."/>
            <person name="Gray M.W."/>
            <person name="Grigoriev I.V."/>
            <person name="Archibald J.M."/>
        </authorList>
    </citation>
    <scope>NUCLEOTIDE SEQUENCE</scope>
    <source>
        <strain evidence="5">CCMP2712</strain>
    </source>
</reference>
<keyword evidence="5" id="KW-1185">Reference proteome</keyword>
<protein>
    <recommendedName>
        <fullName evidence="2">Rad21/Rec8-like protein C-terminal eukaryotic domain-containing protein</fullName>
    </recommendedName>
</protein>
<evidence type="ECO:0000259" key="2">
    <source>
        <dbReference type="Pfam" id="PF04824"/>
    </source>
</evidence>
<dbReference type="InterPro" id="IPR039781">
    <property type="entry name" value="Rad21/Rec8-like"/>
</dbReference>
<dbReference type="RefSeq" id="XP_005831044.1">
    <property type="nucleotide sequence ID" value="XM_005830987.1"/>
</dbReference>
<evidence type="ECO:0000313" key="5">
    <source>
        <dbReference type="Proteomes" id="UP000011087"/>
    </source>
</evidence>
<reference evidence="3 5" key="1">
    <citation type="journal article" date="2012" name="Nature">
        <title>Algal genomes reveal evolutionary mosaicism and the fate of nucleomorphs.</title>
        <authorList>
            <consortium name="DOE Joint Genome Institute"/>
            <person name="Curtis B.A."/>
            <person name="Tanifuji G."/>
            <person name="Burki F."/>
            <person name="Gruber A."/>
            <person name="Irimia M."/>
            <person name="Maruyama S."/>
            <person name="Arias M.C."/>
            <person name="Ball S.G."/>
            <person name="Gile G.H."/>
            <person name="Hirakawa Y."/>
            <person name="Hopkins J.F."/>
            <person name="Kuo A."/>
            <person name="Rensing S.A."/>
            <person name="Schmutz J."/>
            <person name="Symeonidi A."/>
            <person name="Elias M."/>
            <person name="Eveleigh R.J."/>
            <person name="Herman E.K."/>
            <person name="Klute M.J."/>
            <person name="Nakayama T."/>
            <person name="Obornik M."/>
            <person name="Reyes-Prieto A."/>
            <person name="Armbrust E.V."/>
            <person name="Aves S.J."/>
            <person name="Beiko R.G."/>
            <person name="Coutinho P."/>
            <person name="Dacks J.B."/>
            <person name="Durnford D.G."/>
            <person name="Fast N.M."/>
            <person name="Green B.R."/>
            <person name="Grisdale C.J."/>
            <person name="Hempel F."/>
            <person name="Henrissat B."/>
            <person name="Hoppner M.P."/>
            <person name="Ishida K."/>
            <person name="Kim E."/>
            <person name="Koreny L."/>
            <person name="Kroth P.G."/>
            <person name="Liu Y."/>
            <person name="Malik S.B."/>
            <person name="Maier U.G."/>
            <person name="McRose D."/>
            <person name="Mock T."/>
            <person name="Neilson J.A."/>
            <person name="Onodera N.T."/>
            <person name="Poole A.M."/>
            <person name="Pritham E.J."/>
            <person name="Richards T.A."/>
            <person name="Rocap G."/>
            <person name="Roy S.W."/>
            <person name="Sarai C."/>
            <person name="Schaack S."/>
            <person name="Shirato S."/>
            <person name="Slamovits C.H."/>
            <person name="Spencer D.F."/>
            <person name="Suzuki S."/>
            <person name="Worden A.Z."/>
            <person name="Zauner S."/>
            <person name="Barry K."/>
            <person name="Bell C."/>
            <person name="Bharti A.K."/>
            <person name="Crow J.A."/>
            <person name="Grimwood J."/>
            <person name="Kramer R."/>
            <person name="Lindquist E."/>
            <person name="Lucas S."/>
            <person name="Salamov A."/>
            <person name="McFadden G.I."/>
            <person name="Lane C.E."/>
            <person name="Keeling P.J."/>
            <person name="Gray M.W."/>
            <person name="Grigoriev I.V."/>
            <person name="Archibald J.M."/>
        </authorList>
    </citation>
    <scope>NUCLEOTIDE SEQUENCE</scope>
    <source>
        <strain evidence="3 5">CCMP2712</strain>
    </source>
</reference>
<evidence type="ECO:0000313" key="4">
    <source>
        <dbReference type="EnsemblProtists" id="EKX44064"/>
    </source>
</evidence>
<dbReference type="Gene3D" id="1.10.10.580">
    <property type="entry name" value="Structural maintenance of chromosome 1. Chain E"/>
    <property type="match status" value="1"/>
</dbReference>
<proteinExistence type="predicted"/>
<dbReference type="PaxDb" id="55529-EKX44064"/>
<dbReference type="InterPro" id="IPR006909">
    <property type="entry name" value="Rad21/Rec8_C_eu"/>
</dbReference>
<gene>
    <name evidence="3" type="ORF">GUITHDRAFT_153040</name>
</gene>
<dbReference type="PANTHER" id="PTHR12585:SF69">
    <property type="entry name" value="FI11703P"/>
    <property type="match status" value="1"/>
</dbReference>
<accession>L1J7I1</accession>